<dbReference type="OMA" id="NCWSELR"/>
<evidence type="ECO:0000313" key="2">
    <source>
        <dbReference type="EMBL" id="ESQ43441.1"/>
    </source>
</evidence>
<dbReference type="OrthoDB" id="515863at2759"/>
<sequence length="272" mass="31220">MFVKRNPIRGVSAGKSSSPPPPPVNVAVAHIRVGSYYEIDSSILPQRSPEQLKSIRVVMVGKITASDVSLRYPSMYSLRSHFDSGGGNRTKLENSSGGSLLPVLDESHVVSAELAGDLLYRRIAPHEVSVNRNSWGFWVSSASRRSSNLSRRETVSQPAYNTRLCRAISPEGNCWSELRSRGMIKWGKRLRVRYQSRNKEENSRMKDEEEDEELRKRAKVYDQKKENQIVVYKKGKVSDQKKDDQIVVYKRRTEKKFIDRWSVERYKLAEKN</sequence>
<accession>V4NBX0</accession>
<dbReference type="STRING" id="72664.V4NBX0"/>
<name>V4NBX0_EUTSA</name>
<evidence type="ECO:0000313" key="3">
    <source>
        <dbReference type="Proteomes" id="UP000030689"/>
    </source>
</evidence>
<evidence type="ECO:0000256" key="1">
    <source>
        <dbReference type="SAM" id="MobiDB-lite"/>
    </source>
</evidence>
<dbReference type="GO" id="GO:0007131">
    <property type="term" value="P:reciprocal meiotic recombination"/>
    <property type="evidence" value="ECO:0007669"/>
    <property type="project" value="InterPro"/>
</dbReference>
<dbReference type="KEGG" id="eus:EUTSA_v100157311m"/>
<feature type="non-terminal residue" evidence="2">
    <location>
        <position position="272"/>
    </location>
</feature>
<feature type="region of interest" description="Disordered" evidence="1">
    <location>
        <begin position="1"/>
        <end position="23"/>
    </location>
</feature>
<dbReference type="Proteomes" id="UP000030689">
    <property type="component" value="Unassembled WGS sequence"/>
</dbReference>
<dbReference type="GO" id="GO:0051177">
    <property type="term" value="P:meiotic sister chromatid cohesion"/>
    <property type="evidence" value="ECO:0007669"/>
    <property type="project" value="InterPro"/>
</dbReference>
<protein>
    <submittedName>
        <fullName evidence="2">Uncharacterized protein</fullName>
    </submittedName>
</protein>
<reference evidence="2 3" key="1">
    <citation type="journal article" date="2013" name="Front. Plant Sci.">
        <title>The Reference Genome of the Halophytic Plant Eutrema salsugineum.</title>
        <authorList>
            <person name="Yang R."/>
            <person name="Jarvis D.E."/>
            <person name="Chen H."/>
            <person name="Beilstein M.A."/>
            <person name="Grimwood J."/>
            <person name="Jenkins J."/>
            <person name="Shu S."/>
            <person name="Prochnik S."/>
            <person name="Xin M."/>
            <person name="Ma C."/>
            <person name="Schmutz J."/>
            <person name="Wing R.A."/>
            <person name="Mitchell-Olds T."/>
            <person name="Schumaker K.S."/>
            <person name="Wang X."/>
        </authorList>
    </citation>
    <scope>NUCLEOTIDE SEQUENCE [LARGE SCALE GENOMIC DNA]</scope>
</reference>
<keyword evidence="3" id="KW-1185">Reference proteome</keyword>
<dbReference type="EMBL" id="KI517464">
    <property type="protein sequence ID" value="ESQ43441.1"/>
    <property type="molecule type" value="Genomic_DNA"/>
</dbReference>
<gene>
    <name evidence="2" type="ORF">EUTSA_v100157311mg</name>
</gene>
<dbReference type="AlphaFoldDB" id="V4NBX0"/>
<proteinExistence type="predicted"/>
<organism evidence="2 3">
    <name type="scientific">Eutrema salsugineum</name>
    <name type="common">Saltwater cress</name>
    <name type="synonym">Sisymbrium salsugineum</name>
    <dbReference type="NCBI Taxonomy" id="72664"/>
    <lineage>
        <taxon>Eukaryota</taxon>
        <taxon>Viridiplantae</taxon>
        <taxon>Streptophyta</taxon>
        <taxon>Embryophyta</taxon>
        <taxon>Tracheophyta</taxon>
        <taxon>Spermatophyta</taxon>
        <taxon>Magnoliopsida</taxon>
        <taxon>eudicotyledons</taxon>
        <taxon>Gunneridae</taxon>
        <taxon>Pentapetalae</taxon>
        <taxon>rosids</taxon>
        <taxon>malvids</taxon>
        <taxon>Brassicales</taxon>
        <taxon>Brassicaceae</taxon>
        <taxon>Eutremeae</taxon>
        <taxon>Eutrema</taxon>
    </lineage>
</organism>
<dbReference type="eggNOG" id="ENOG502QU2W">
    <property type="taxonomic scope" value="Eukaryota"/>
</dbReference>
<dbReference type="PANTHER" id="PTHR46740">
    <property type="entry name" value="PROTEIN DYAD"/>
    <property type="match status" value="1"/>
</dbReference>
<dbReference type="InterPro" id="IPR044221">
    <property type="entry name" value="DYAD/AMEIOTIC1"/>
</dbReference>
<dbReference type="Gramene" id="ESQ43441">
    <property type="protein sequence ID" value="ESQ43441"/>
    <property type="gene ID" value="EUTSA_v100157311mg"/>
</dbReference>
<dbReference type="PANTHER" id="PTHR46740:SF2">
    <property type="entry name" value="PROTEIN DYAD"/>
    <property type="match status" value="1"/>
</dbReference>